<accession>A0A6A6B2P7</accession>
<sequence>MLLDFQHNEVFSANHLQSNQICKIPTTPIQVNMATTTPETTQDTMSTQPMPTPPTTPTALAPTNPTAEPTSSTAKPTTTITSTPPTRAQAIEYDDYIAWEEDTQVPIISEHTAELLATLNRVRSKFGCTSNCVCPTCTLYRSLTSEELEDVVVEQPEQQEAEMVEVPLGDPVVVKDGEGETGKGWAEMLAGWGSVFWCCAGGRV</sequence>
<evidence type="ECO:0000256" key="1">
    <source>
        <dbReference type="SAM" id="MobiDB-lite"/>
    </source>
</evidence>
<gene>
    <name evidence="2" type="ORF">K452DRAFT_111318</name>
</gene>
<name>A0A6A6B2P7_9PEZI</name>
<dbReference type="AlphaFoldDB" id="A0A6A6B2P7"/>
<feature type="compositionally biased region" description="Low complexity" evidence="1">
    <location>
        <begin position="40"/>
        <end position="49"/>
    </location>
</feature>
<proteinExistence type="predicted"/>
<dbReference type="EMBL" id="ML995504">
    <property type="protein sequence ID" value="KAF2137287.1"/>
    <property type="molecule type" value="Genomic_DNA"/>
</dbReference>
<protein>
    <submittedName>
        <fullName evidence="2">Uncharacterized protein</fullName>
    </submittedName>
</protein>
<evidence type="ECO:0000313" key="3">
    <source>
        <dbReference type="Proteomes" id="UP000799438"/>
    </source>
</evidence>
<keyword evidence="3" id="KW-1185">Reference proteome</keyword>
<feature type="compositionally biased region" description="Low complexity" evidence="1">
    <location>
        <begin position="57"/>
        <end position="83"/>
    </location>
</feature>
<evidence type="ECO:0000313" key="2">
    <source>
        <dbReference type="EMBL" id="KAF2137287.1"/>
    </source>
</evidence>
<dbReference type="GeneID" id="54292524"/>
<dbReference type="Proteomes" id="UP000799438">
    <property type="component" value="Unassembled WGS sequence"/>
</dbReference>
<organism evidence="2 3">
    <name type="scientific">Aplosporella prunicola CBS 121167</name>
    <dbReference type="NCBI Taxonomy" id="1176127"/>
    <lineage>
        <taxon>Eukaryota</taxon>
        <taxon>Fungi</taxon>
        <taxon>Dikarya</taxon>
        <taxon>Ascomycota</taxon>
        <taxon>Pezizomycotina</taxon>
        <taxon>Dothideomycetes</taxon>
        <taxon>Dothideomycetes incertae sedis</taxon>
        <taxon>Botryosphaeriales</taxon>
        <taxon>Aplosporellaceae</taxon>
        <taxon>Aplosporella</taxon>
    </lineage>
</organism>
<reference evidence="2" key="1">
    <citation type="journal article" date="2020" name="Stud. Mycol.">
        <title>101 Dothideomycetes genomes: a test case for predicting lifestyles and emergence of pathogens.</title>
        <authorList>
            <person name="Haridas S."/>
            <person name="Albert R."/>
            <person name="Binder M."/>
            <person name="Bloem J."/>
            <person name="Labutti K."/>
            <person name="Salamov A."/>
            <person name="Andreopoulos B."/>
            <person name="Baker S."/>
            <person name="Barry K."/>
            <person name="Bills G."/>
            <person name="Bluhm B."/>
            <person name="Cannon C."/>
            <person name="Castanera R."/>
            <person name="Culley D."/>
            <person name="Daum C."/>
            <person name="Ezra D."/>
            <person name="Gonzalez J."/>
            <person name="Henrissat B."/>
            <person name="Kuo A."/>
            <person name="Liang C."/>
            <person name="Lipzen A."/>
            <person name="Lutzoni F."/>
            <person name="Magnuson J."/>
            <person name="Mondo S."/>
            <person name="Nolan M."/>
            <person name="Ohm R."/>
            <person name="Pangilinan J."/>
            <person name="Park H.-J."/>
            <person name="Ramirez L."/>
            <person name="Alfaro M."/>
            <person name="Sun H."/>
            <person name="Tritt A."/>
            <person name="Yoshinaga Y."/>
            <person name="Zwiers L.-H."/>
            <person name="Turgeon B."/>
            <person name="Goodwin S."/>
            <person name="Spatafora J."/>
            <person name="Crous P."/>
            <person name="Grigoriev I."/>
        </authorList>
    </citation>
    <scope>NUCLEOTIDE SEQUENCE</scope>
    <source>
        <strain evidence="2">CBS 121167</strain>
    </source>
</reference>
<dbReference type="RefSeq" id="XP_033393005.1">
    <property type="nucleotide sequence ID" value="XM_033535030.1"/>
</dbReference>
<feature type="region of interest" description="Disordered" evidence="1">
    <location>
        <begin position="38"/>
        <end position="83"/>
    </location>
</feature>